<dbReference type="GO" id="GO:0030488">
    <property type="term" value="P:tRNA methylation"/>
    <property type="evidence" value="ECO:0007669"/>
    <property type="project" value="UniProtKB-UniRule"/>
</dbReference>
<dbReference type="GO" id="GO:0008175">
    <property type="term" value="F:tRNA methyltransferase activity"/>
    <property type="evidence" value="ECO:0007669"/>
    <property type="project" value="UniProtKB-UniRule"/>
</dbReference>
<dbReference type="GO" id="GO:0005737">
    <property type="term" value="C:cytoplasm"/>
    <property type="evidence" value="ECO:0007669"/>
    <property type="project" value="UniProtKB-SubCell"/>
</dbReference>
<name>A0A7D5KX91_9EURY</name>
<keyword evidence="4 6" id="KW-0949">S-adenosyl-L-methionine</keyword>
<dbReference type="RefSeq" id="WP_179169473.1">
    <property type="nucleotide sequence ID" value="NZ_CP058529.1"/>
</dbReference>
<feature type="binding site" evidence="6">
    <location>
        <position position="126"/>
    </location>
    <ligand>
        <name>S-adenosyl-L-methionine</name>
        <dbReference type="ChEBI" id="CHEBI:59789"/>
    </ligand>
</feature>
<gene>
    <name evidence="6 7" type="primary">trmY</name>
    <name evidence="7" type="ORF">HUG10_10185</name>
</gene>
<dbReference type="SUPFAM" id="SSF75217">
    <property type="entry name" value="alpha/beta knot"/>
    <property type="match status" value="1"/>
</dbReference>
<dbReference type="HAMAP" id="MF_00587">
    <property type="entry name" value="tRNA_methyltr_TrmY"/>
    <property type="match status" value="1"/>
</dbReference>
<dbReference type="InterPro" id="IPR029026">
    <property type="entry name" value="tRNA_m1G_MTases_N"/>
</dbReference>
<keyword evidence="3 6" id="KW-0808">Transferase</keyword>
<evidence type="ECO:0000313" key="7">
    <source>
        <dbReference type="EMBL" id="QLG27898.1"/>
    </source>
</evidence>
<comment type="caution">
    <text evidence="6">Lacks conserved residue(s) required for the propagation of feature annotation.</text>
</comment>
<dbReference type="AlphaFoldDB" id="A0A7D5KX91"/>
<accession>A0A7D5KX91</accession>
<evidence type="ECO:0000256" key="5">
    <source>
        <dbReference type="ARBA" id="ARBA00022694"/>
    </source>
</evidence>
<evidence type="ECO:0000256" key="4">
    <source>
        <dbReference type="ARBA" id="ARBA00022691"/>
    </source>
</evidence>
<evidence type="ECO:0000313" key="8">
    <source>
        <dbReference type="Proteomes" id="UP000509750"/>
    </source>
</evidence>
<dbReference type="CDD" id="cd18087">
    <property type="entry name" value="TrmY-like"/>
    <property type="match status" value="1"/>
</dbReference>
<proteinExistence type="inferred from homology"/>
<dbReference type="EC" id="2.1.1.257" evidence="6"/>
<dbReference type="NCBIfam" id="NF002560">
    <property type="entry name" value="PRK02135.1"/>
    <property type="match status" value="1"/>
</dbReference>
<protein>
    <recommendedName>
        <fullName evidence="6">tRNA (pseudouridine(54)-N(1))-methyltransferase</fullName>
        <ecNumber evidence="6">2.1.1.257</ecNumber>
    </recommendedName>
</protein>
<dbReference type="PANTHER" id="PTHR40703:SF1">
    <property type="entry name" value="TRNA (PSEUDOURIDINE(54)-N(1))-METHYLTRANSFERASE"/>
    <property type="match status" value="1"/>
</dbReference>
<dbReference type="GeneID" id="56029204"/>
<reference evidence="7 8" key="1">
    <citation type="submission" date="2020-07" db="EMBL/GenBank/DDBJ databases">
        <title>Gai3-2, isolated from salt lake.</title>
        <authorList>
            <person name="Cui H."/>
            <person name="Shi X."/>
        </authorList>
    </citation>
    <scope>NUCLEOTIDE SEQUENCE [LARGE SCALE GENOMIC DNA]</scope>
    <source>
        <strain evidence="7 8">Gai3-2</strain>
    </source>
</reference>
<keyword evidence="2 6" id="KW-0489">Methyltransferase</keyword>
<keyword evidence="8" id="KW-1185">Reference proteome</keyword>
<dbReference type="OrthoDB" id="27492at2157"/>
<evidence type="ECO:0000256" key="3">
    <source>
        <dbReference type="ARBA" id="ARBA00022679"/>
    </source>
</evidence>
<dbReference type="InterPro" id="IPR007158">
    <property type="entry name" value="TrmY"/>
</dbReference>
<evidence type="ECO:0000256" key="1">
    <source>
        <dbReference type="ARBA" id="ARBA00022490"/>
    </source>
</evidence>
<dbReference type="Proteomes" id="UP000509750">
    <property type="component" value="Chromosome"/>
</dbReference>
<dbReference type="KEGG" id="halg:HUG10_10185"/>
<comment type="similarity">
    <text evidence="6">Belongs to the methyltransferase superfamily. TrmY family.</text>
</comment>
<evidence type="ECO:0000256" key="2">
    <source>
        <dbReference type="ARBA" id="ARBA00022603"/>
    </source>
</evidence>
<keyword evidence="5 6" id="KW-0819">tRNA processing</keyword>
<evidence type="ECO:0000256" key="6">
    <source>
        <dbReference type="HAMAP-Rule" id="MF_00587"/>
    </source>
</evidence>
<comment type="subunit">
    <text evidence="6">Homodimer.</text>
</comment>
<dbReference type="EMBL" id="CP058529">
    <property type="protein sequence ID" value="QLG27898.1"/>
    <property type="molecule type" value="Genomic_DNA"/>
</dbReference>
<dbReference type="PANTHER" id="PTHR40703">
    <property type="entry name" value="TRNA (PSEUDOURIDINE(54)-N(1))-METHYLTRANSFERASE"/>
    <property type="match status" value="1"/>
</dbReference>
<sequence>MRQFVVCGHDAPTDPDFPLEDLPGAAGRLDLLARCVNAGLFLSHGIRADSRVHLVLRDEYTVRFDGASARGLHPDERSTAARVRDALSNREDAIGHMPAEVSPGVELYRMGLADTLDALEGTLVQLHEDGEPAAEREPPADPTFVLSDHSEFADREAELLADRADARLRLGPEAIHADHAIVVAHNYLDTEGYTSY</sequence>
<comment type="subcellular location">
    <subcellularLocation>
        <location evidence="6">Cytoplasm</location>
    </subcellularLocation>
</comment>
<dbReference type="InterPro" id="IPR029028">
    <property type="entry name" value="Alpha/beta_knot_MTases"/>
</dbReference>
<dbReference type="Gene3D" id="3.40.1280.10">
    <property type="match status" value="1"/>
</dbReference>
<comment type="function">
    <text evidence="6">Specifically catalyzes the N1-methylation of pseudouridine at position 54 (Psi54) in tRNAs.</text>
</comment>
<comment type="catalytic activity">
    <reaction evidence="6">
        <text>pseudouridine(54) in tRNA + S-adenosyl-L-methionine = N(1)-methylpseudouridine(54) in tRNA + S-adenosyl-L-homocysteine + H(+)</text>
        <dbReference type="Rhea" id="RHEA:55292"/>
        <dbReference type="Rhea" id="RHEA-COMP:14140"/>
        <dbReference type="Rhea" id="RHEA-COMP:14141"/>
        <dbReference type="ChEBI" id="CHEBI:15378"/>
        <dbReference type="ChEBI" id="CHEBI:57856"/>
        <dbReference type="ChEBI" id="CHEBI:59789"/>
        <dbReference type="ChEBI" id="CHEBI:65314"/>
        <dbReference type="ChEBI" id="CHEBI:74890"/>
        <dbReference type="EC" id="2.1.1.257"/>
    </reaction>
</comment>
<dbReference type="GO" id="GO:0008757">
    <property type="term" value="F:S-adenosylmethionine-dependent methyltransferase activity"/>
    <property type="evidence" value="ECO:0007669"/>
    <property type="project" value="UniProtKB-UniRule"/>
</dbReference>
<organism evidence="7 8">
    <name type="scientific">Halorarum halophilum</name>
    <dbReference type="NCBI Taxonomy" id="2743090"/>
    <lineage>
        <taxon>Archaea</taxon>
        <taxon>Methanobacteriati</taxon>
        <taxon>Methanobacteriota</taxon>
        <taxon>Stenosarchaea group</taxon>
        <taxon>Halobacteria</taxon>
        <taxon>Halobacteriales</taxon>
        <taxon>Haloferacaceae</taxon>
        <taxon>Halorarum</taxon>
    </lineage>
</organism>
<dbReference type="Pfam" id="PF04013">
    <property type="entry name" value="Methyltrn_RNA_2"/>
    <property type="match status" value="1"/>
</dbReference>
<keyword evidence="1 6" id="KW-0963">Cytoplasm</keyword>